<feature type="region of interest" description="Disordered" evidence="1">
    <location>
        <begin position="313"/>
        <end position="352"/>
    </location>
</feature>
<organism evidence="2 3">
    <name type="scientific">Trypanosoma conorhini</name>
    <dbReference type="NCBI Taxonomy" id="83891"/>
    <lineage>
        <taxon>Eukaryota</taxon>
        <taxon>Discoba</taxon>
        <taxon>Euglenozoa</taxon>
        <taxon>Kinetoplastea</taxon>
        <taxon>Metakinetoplastina</taxon>
        <taxon>Trypanosomatida</taxon>
        <taxon>Trypanosomatidae</taxon>
        <taxon>Trypanosoma</taxon>
    </lineage>
</organism>
<reference evidence="2 3" key="1">
    <citation type="journal article" date="2018" name="BMC Genomics">
        <title>Genomic comparison of Trypanosoma conorhini and Trypanosoma rangeli to Trypanosoma cruzi strains of high and low virulence.</title>
        <authorList>
            <person name="Bradwell K.R."/>
            <person name="Koparde V.N."/>
            <person name="Matveyev A.V."/>
            <person name="Serrano M.G."/>
            <person name="Alves J.M."/>
            <person name="Parikh H."/>
            <person name="Huang B."/>
            <person name="Lee V."/>
            <person name="Espinosa-Alvarez O."/>
            <person name="Ortiz P.A."/>
            <person name="Costa-Martins A.G."/>
            <person name="Teixeira M.M."/>
            <person name="Buck G.A."/>
        </authorList>
    </citation>
    <scope>NUCLEOTIDE SEQUENCE [LARGE SCALE GENOMIC DNA]</scope>
    <source>
        <strain evidence="2 3">025E</strain>
    </source>
</reference>
<dbReference type="PANTHER" id="PTHR43224">
    <property type="entry name" value="AMIDINOTRANSFERASE"/>
    <property type="match status" value="1"/>
</dbReference>
<comment type="caution">
    <text evidence="2">The sequence shown here is derived from an EMBL/GenBank/DDBJ whole genome shotgun (WGS) entry which is preliminary data.</text>
</comment>
<protein>
    <submittedName>
        <fullName evidence="2">Uncharacterized protein</fullName>
    </submittedName>
</protein>
<dbReference type="OrthoDB" id="246270at2759"/>
<name>A0A422PRX5_9TRYP</name>
<dbReference type="Pfam" id="PF19420">
    <property type="entry name" value="DDAH_eukar"/>
    <property type="match status" value="1"/>
</dbReference>
<proteinExistence type="predicted"/>
<dbReference type="InterPro" id="IPR014541">
    <property type="entry name" value="Amdntrnsf_FN0238"/>
</dbReference>
<dbReference type="PANTHER" id="PTHR43224:SF1">
    <property type="entry name" value="AMIDINOTRANSFERASE"/>
    <property type="match status" value="1"/>
</dbReference>
<dbReference type="AlphaFoldDB" id="A0A422PRX5"/>
<evidence type="ECO:0000256" key="1">
    <source>
        <dbReference type="SAM" id="MobiDB-lite"/>
    </source>
</evidence>
<dbReference type="Proteomes" id="UP000284403">
    <property type="component" value="Unassembled WGS sequence"/>
</dbReference>
<feature type="compositionally biased region" description="Low complexity" evidence="1">
    <location>
        <begin position="343"/>
        <end position="352"/>
    </location>
</feature>
<evidence type="ECO:0000313" key="2">
    <source>
        <dbReference type="EMBL" id="RNF20500.1"/>
    </source>
</evidence>
<sequence>MSEIILVEPCMFCAPRAVVETGVGDPSVPDSGFIASSPASHHTHVALYEWIRKFVEGDWGQRPDATIELHELEDVETALRELIALDESQVRTNQIISCHLASLQREQRRRGRELTVREEVSGYQLRRLLHLERCFNTARGEKTLNAQVSLQHAEKLLKEEMQEFLAEVHALELSRAQEAQRFAEDRLRASMRVVEHQTARLESIKRELNAVCASLNDLAASAKVEARCDDSRGSVYSALRGCENVLCTPQQVILAVQDRIRELELRQVGMVHEANSTVAPNGTFDALTLAVCRLEETRADFYALSRQATSSGLQGTNEAVHHGSSSNNNNNNSGCVKTPPLPTSSSSSSASPLFSNTGPKEFFMESRAGVIYQAVLHEQRSLITTLNCKGGVHPVLLRLSTESDAERYSRRPLSLFAGQSLSLHQWTHMNGTRATKRAAVFYPMPPGRDGEVPKEHLESLLFAKADEKGDSFDIIDLRAEGRDTGVYFTGDAVAFSADGSFMYLCCGAADTSTEARRMATARMAELLRRRLGVSSANCFCYYSSFSTTTSLGWVGAGVCAWALEGMWFVSREEKESFISHLREAYCTVIHLTRAEVENFAGECVEVVARSPGDAAPKRRLVISSHALRSLSEQHRATLTAWYGDGGCVVPSLPTIERVRGHSARSMMLTVVTHGSHLPPPRVRGFLSFLGIRARERARASEQLDD</sequence>
<evidence type="ECO:0000313" key="3">
    <source>
        <dbReference type="Proteomes" id="UP000284403"/>
    </source>
</evidence>
<keyword evidence="3" id="KW-1185">Reference proteome</keyword>
<feature type="compositionally biased region" description="Low complexity" evidence="1">
    <location>
        <begin position="324"/>
        <end position="333"/>
    </location>
</feature>
<dbReference type="GeneID" id="40317373"/>
<accession>A0A422PRX5</accession>
<dbReference type="RefSeq" id="XP_029229218.1">
    <property type="nucleotide sequence ID" value="XM_029370680.1"/>
</dbReference>
<dbReference type="EMBL" id="MKKU01000178">
    <property type="protein sequence ID" value="RNF20500.1"/>
    <property type="molecule type" value="Genomic_DNA"/>
</dbReference>
<gene>
    <name evidence="2" type="ORF">Tco025E_03762</name>
</gene>